<comment type="caution">
    <text evidence="1">The sequence shown here is derived from an EMBL/GenBank/DDBJ whole genome shotgun (WGS) entry which is preliminary data.</text>
</comment>
<protein>
    <recommendedName>
        <fullName evidence="3">DUF3888 domain-containing protein</fullName>
    </recommendedName>
</protein>
<dbReference type="RefSeq" id="WP_204546396.1">
    <property type="nucleotide sequence ID" value="NZ_JAFBFI010000021.1"/>
</dbReference>
<evidence type="ECO:0000313" key="2">
    <source>
        <dbReference type="Proteomes" id="UP000823486"/>
    </source>
</evidence>
<gene>
    <name evidence="1" type="ORF">JOC77_003744</name>
</gene>
<reference evidence="1 2" key="1">
    <citation type="submission" date="2021-01" db="EMBL/GenBank/DDBJ databases">
        <title>Genomic Encyclopedia of Type Strains, Phase IV (KMG-IV): sequencing the most valuable type-strain genomes for metagenomic binning, comparative biology and taxonomic classification.</title>
        <authorList>
            <person name="Goeker M."/>
        </authorList>
    </citation>
    <scope>NUCLEOTIDE SEQUENCE [LARGE SCALE GENOMIC DNA]</scope>
    <source>
        <strain evidence="1 2">DSM 105482</strain>
    </source>
</reference>
<evidence type="ECO:0008006" key="3">
    <source>
        <dbReference type="Google" id="ProtNLM"/>
    </source>
</evidence>
<keyword evidence="2" id="KW-1185">Reference proteome</keyword>
<dbReference type="InterPro" id="IPR024984">
    <property type="entry name" value="DUF3888"/>
</dbReference>
<organism evidence="1 2">
    <name type="scientific">Peribacillus deserti</name>
    <dbReference type="NCBI Taxonomy" id="673318"/>
    <lineage>
        <taxon>Bacteria</taxon>
        <taxon>Bacillati</taxon>
        <taxon>Bacillota</taxon>
        <taxon>Bacilli</taxon>
        <taxon>Bacillales</taxon>
        <taxon>Bacillaceae</taxon>
        <taxon>Peribacillus</taxon>
    </lineage>
</organism>
<name>A0ABS2QP78_9BACI</name>
<dbReference type="Pfam" id="PF13027">
    <property type="entry name" value="DUF3888"/>
    <property type="match status" value="1"/>
</dbReference>
<proteinExistence type="predicted"/>
<accession>A0ABS2QP78</accession>
<sequence length="160" mass="19091">MKKTVLFLYICIILLWFEIGVPVNTSAFFSYSRNSSSQKEENNYRVRSKSLNEIYRVPYQCDYVEYKLFEKSLINQLQAPIYSVLRIDWFRGKEKILEINQSKKSKEILNVKVQVITFQGAHNPPYTEEIITFRFEGNEIKPVDYFNRILPESEYSNYNL</sequence>
<dbReference type="Proteomes" id="UP000823486">
    <property type="component" value="Unassembled WGS sequence"/>
</dbReference>
<dbReference type="EMBL" id="JAFBFI010000021">
    <property type="protein sequence ID" value="MBM7694283.1"/>
    <property type="molecule type" value="Genomic_DNA"/>
</dbReference>
<evidence type="ECO:0000313" key="1">
    <source>
        <dbReference type="EMBL" id="MBM7694283.1"/>
    </source>
</evidence>